<dbReference type="OrthoDB" id="1122172at2"/>
<evidence type="ECO:0000256" key="1">
    <source>
        <dbReference type="SAM" id="MobiDB-lite"/>
    </source>
</evidence>
<accession>A0A4Q0P9L1</accession>
<evidence type="ECO:0008006" key="4">
    <source>
        <dbReference type="Google" id="ProtNLM"/>
    </source>
</evidence>
<evidence type="ECO:0000313" key="2">
    <source>
        <dbReference type="EMBL" id="RXG23387.1"/>
    </source>
</evidence>
<dbReference type="AlphaFoldDB" id="A0A4Q0P9L1"/>
<comment type="caution">
    <text evidence="2">The sequence shown here is derived from an EMBL/GenBank/DDBJ whole genome shotgun (WGS) entry which is preliminary data.</text>
</comment>
<reference evidence="2 3" key="1">
    <citation type="submission" date="2018-07" db="EMBL/GenBank/DDBJ databases">
        <title>Leeuwenhoekiella genomics.</title>
        <authorList>
            <person name="Tahon G."/>
            <person name="Willems A."/>
        </authorList>
    </citation>
    <scope>NUCLEOTIDE SEQUENCE [LARGE SCALE GENOMIC DNA]</scope>
    <source>
        <strain evidence="2 3">LMG 22550</strain>
    </source>
</reference>
<sequence length="116" mass="13493">MRRVIVDYKKLTPEILALLVDKYPYGYDDDQIISFKNAKNELIECVEVRTADTIYLVKVSKKLETSMENYDVDDYDVDDLNEPIVDLPEKIINEDDDDIVDEPIDDVDVDDEDDID</sequence>
<protein>
    <recommendedName>
        <fullName evidence="4">DNA primase</fullName>
    </recommendedName>
</protein>
<feature type="compositionally biased region" description="Acidic residues" evidence="1">
    <location>
        <begin position="94"/>
        <end position="116"/>
    </location>
</feature>
<evidence type="ECO:0000313" key="3">
    <source>
        <dbReference type="Proteomes" id="UP000289238"/>
    </source>
</evidence>
<keyword evidence="3" id="KW-1185">Reference proteome</keyword>
<gene>
    <name evidence="2" type="ORF">DSM00_1001</name>
</gene>
<proteinExistence type="predicted"/>
<dbReference type="EMBL" id="QOVM01000002">
    <property type="protein sequence ID" value="RXG23387.1"/>
    <property type="molecule type" value="Genomic_DNA"/>
</dbReference>
<organism evidence="2 3">
    <name type="scientific">Leeuwenhoekiella aequorea</name>
    <dbReference type="NCBI Taxonomy" id="283736"/>
    <lineage>
        <taxon>Bacteria</taxon>
        <taxon>Pseudomonadati</taxon>
        <taxon>Bacteroidota</taxon>
        <taxon>Flavobacteriia</taxon>
        <taxon>Flavobacteriales</taxon>
        <taxon>Flavobacteriaceae</taxon>
        <taxon>Leeuwenhoekiella</taxon>
    </lineage>
</organism>
<feature type="region of interest" description="Disordered" evidence="1">
    <location>
        <begin position="93"/>
        <end position="116"/>
    </location>
</feature>
<name>A0A4Q0P9L1_9FLAO</name>
<dbReference type="RefSeq" id="WP_128756919.1">
    <property type="nucleotide sequence ID" value="NZ_QOVM01000002.1"/>
</dbReference>
<dbReference type="Proteomes" id="UP000289238">
    <property type="component" value="Unassembled WGS sequence"/>
</dbReference>